<name>S4Y1K2_SORCE</name>
<feature type="compositionally biased region" description="Low complexity" evidence="1">
    <location>
        <begin position="199"/>
        <end position="218"/>
    </location>
</feature>
<reference evidence="3 4" key="1">
    <citation type="journal article" date="2013" name="Sci. Rep.">
        <title>Extraordinary expansion of a Sorangium cellulosum genome from an alkaline milieu.</title>
        <authorList>
            <person name="Han K."/>
            <person name="Li Z.F."/>
            <person name="Peng R."/>
            <person name="Zhu L.P."/>
            <person name="Zhou T."/>
            <person name="Wang L.G."/>
            <person name="Li S.G."/>
            <person name="Zhang X.B."/>
            <person name="Hu W."/>
            <person name="Wu Z.H."/>
            <person name="Qin N."/>
            <person name="Li Y.Z."/>
        </authorList>
    </citation>
    <scope>NUCLEOTIDE SEQUENCE [LARGE SCALE GENOMIC DNA]</scope>
    <source>
        <strain evidence="3 4">So0157-2</strain>
    </source>
</reference>
<feature type="region of interest" description="Disordered" evidence="1">
    <location>
        <begin position="199"/>
        <end position="252"/>
    </location>
</feature>
<feature type="chain" id="PRO_5004533992" description="PEGA domain-containing protein" evidence="2">
    <location>
        <begin position="34"/>
        <end position="441"/>
    </location>
</feature>
<feature type="compositionally biased region" description="Low complexity" evidence="1">
    <location>
        <begin position="227"/>
        <end position="240"/>
    </location>
</feature>
<evidence type="ECO:0000256" key="2">
    <source>
        <dbReference type="SAM" id="SignalP"/>
    </source>
</evidence>
<dbReference type="RefSeq" id="WP_020736173.1">
    <property type="nucleotide sequence ID" value="NC_021658.1"/>
</dbReference>
<feature type="compositionally biased region" description="Basic and acidic residues" evidence="1">
    <location>
        <begin position="241"/>
        <end position="251"/>
    </location>
</feature>
<dbReference type="HOGENOM" id="CLU_500472_0_0_7"/>
<evidence type="ECO:0000313" key="4">
    <source>
        <dbReference type="Proteomes" id="UP000014803"/>
    </source>
</evidence>
<evidence type="ECO:0000313" key="3">
    <source>
        <dbReference type="EMBL" id="AGP36788.1"/>
    </source>
</evidence>
<protein>
    <recommendedName>
        <fullName evidence="5">PEGA domain-containing protein</fullName>
    </recommendedName>
</protein>
<evidence type="ECO:0008006" key="5">
    <source>
        <dbReference type="Google" id="ProtNLM"/>
    </source>
</evidence>
<gene>
    <name evidence="3" type="ORF">SCE1572_21200</name>
</gene>
<accession>S4Y1K2</accession>
<feature type="signal peptide" evidence="2">
    <location>
        <begin position="1"/>
        <end position="33"/>
    </location>
</feature>
<organism evidence="3 4">
    <name type="scientific">Sorangium cellulosum So0157-2</name>
    <dbReference type="NCBI Taxonomy" id="1254432"/>
    <lineage>
        <taxon>Bacteria</taxon>
        <taxon>Pseudomonadati</taxon>
        <taxon>Myxococcota</taxon>
        <taxon>Polyangia</taxon>
        <taxon>Polyangiales</taxon>
        <taxon>Polyangiaceae</taxon>
        <taxon>Sorangium</taxon>
    </lineage>
</organism>
<sequence>MKPLRPFRRTLRAPLAGALLGASALLWGRQAAAEESAAEQLFREGRALLVEQRFAEACPKLEESQRLEPSLGTKLNLAFCHERLGQVATAWVGFQEALITARTAGDAAREAFAKARLDALSPRVPWLRVRASAGGAGADQVTILLDGAALDPVAWDKELPVDPGEHVVAAAHQGEVFWETTVALKESERVDVAVPAPAQAEAAPAPVPAEAAPGAASRPARRPAARPPAARLPRARLLPEAQRDGVRDETSVRAASPGIADRLVFEAGGFIGYLWMEADEIDVCSISGYGDCYYALSEGSFLAGATGFIGYTATERLDLGVRAHLGLHSSEGLLIALGPSVSYPLGDRFRVGSSLLFGTATQSGTAYTESYSWDENGYQYGGDMVEASVSLGFALGLGAELGMKLTDSPSGSLFLQATPLFLVGADGLAASLPLGVAYRWN</sequence>
<dbReference type="Proteomes" id="UP000014803">
    <property type="component" value="Chromosome"/>
</dbReference>
<dbReference type="EMBL" id="CP003969">
    <property type="protein sequence ID" value="AGP36788.1"/>
    <property type="molecule type" value="Genomic_DNA"/>
</dbReference>
<dbReference type="KEGG" id="scu:SCE1572_21200"/>
<dbReference type="AlphaFoldDB" id="S4Y1K2"/>
<proteinExistence type="predicted"/>
<dbReference type="eggNOG" id="COG4105">
    <property type="taxonomic scope" value="Bacteria"/>
</dbReference>
<dbReference type="STRING" id="1254432.SCE1572_21200"/>
<dbReference type="PATRIC" id="fig|1254432.3.peg.4787"/>
<evidence type="ECO:0000256" key="1">
    <source>
        <dbReference type="SAM" id="MobiDB-lite"/>
    </source>
</evidence>
<keyword evidence="2" id="KW-0732">Signal</keyword>